<dbReference type="EMBL" id="BAABRO010000012">
    <property type="protein sequence ID" value="GAA5509217.1"/>
    <property type="molecule type" value="Genomic_DNA"/>
</dbReference>
<accession>A0ABP9VVQ3</accession>
<name>A0ABP9VVQ3_9BACT</name>
<keyword evidence="2" id="KW-1185">Reference proteome</keyword>
<dbReference type="Proteomes" id="UP001416858">
    <property type="component" value="Unassembled WGS sequence"/>
</dbReference>
<protein>
    <submittedName>
        <fullName evidence="1">Uncharacterized protein</fullName>
    </submittedName>
</protein>
<evidence type="ECO:0000313" key="2">
    <source>
        <dbReference type="Proteomes" id="UP001416858"/>
    </source>
</evidence>
<sequence>MNDETGDSWAPHEFHAMPVQHPPSPWSRFVERDETYLNHLGFSDGCSHCQVVSDRGVSVYSLPSLVLVHNEPEYDIGIAFPNLMMDGVGPIAGQRLRFAGRFGGGFSYRNGDDLLCEPLHLTGTRVAVFIKSNSAPFDLSANLLANPYSKIFDGDPVIAVGFCPCDNHLVIATSRRLRISTRQPNA</sequence>
<comment type="caution">
    <text evidence="1">The sequence shown here is derived from an EMBL/GenBank/DDBJ whole genome shotgun (WGS) entry which is preliminary data.</text>
</comment>
<organism evidence="1 2">
    <name type="scientific">Novipirellula caenicola</name>
    <dbReference type="NCBI Taxonomy" id="1536901"/>
    <lineage>
        <taxon>Bacteria</taxon>
        <taxon>Pseudomonadati</taxon>
        <taxon>Planctomycetota</taxon>
        <taxon>Planctomycetia</taxon>
        <taxon>Pirellulales</taxon>
        <taxon>Pirellulaceae</taxon>
        <taxon>Novipirellula</taxon>
    </lineage>
</organism>
<gene>
    <name evidence="1" type="ORF">Rcae01_04716</name>
</gene>
<reference evidence="1 2" key="1">
    <citation type="submission" date="2024-02" db="EMBL/GenBank/DDBJ databases">
        <title>Rhodopirellula caenicola NBRC 110016.</title>
        <authorList>
            <person name="Ichikawa N."/>
            <person name="Katano-Makiyama Y."/>
            <person name="Hidaka K."/>
        </authorList>
    </citation>
    <scope>NUCLEOTIDE SEQUENCE [LARGE SCALE GENOMIC DNA]</scope>
    <source>
        <strain evidence="1 2">NBRC 110016</strain>
    </source>
</reference>
<dbReference type="RefSeq" id="WP_345686084.1">
    <property type="nucleotide sequence ID" value="NZ_BAABRO010000012.1"/>
</dbReference>
<evidence type="ECO:0000313" key="1">
    <source>
        <dbReference type="EMBL" id="GAA5509217.1"/>
    </source>
</evidence>
<proteinExistence type="predicted"/>